<dbReference type="GO" id="GO:0033290">
    <property type="term" value="C:eukaryotic 48S preinitiation complex"/>
    <property type="evidence" value="ECO:0007669"/>
    <property type="project" value="UniProtKB-UniRule"/>
</dbReference>
<comment type="subcellular location">
    <subcellularLocation>
        <location evidence="4">Cytoplasm</location>
    </subcellularLocation>
</comment>
<dbReference type="Proteomes" id="UP001150569">
    <property type="component" value="Unassembled WGS sequence"/>
</dbReference>
<comment type="similarity">
    <text evidence="4">Belongs to the eIF-3 subunit F family.</text>
</comment>
<evidence type="ECO:0000313" key="7">
    <source>
        <dbReference type="Proteomes" id="UP001150569"/>
    </source>
</evidence>
<proteinExistence type="inferred from homology"/>
<dbReference type="PROSITE" id="PS50249">
    <property type="entry name" value="MPN"/>
    <property type="match status" value="1"/>
</dbReference>
<evidence type="ECO:0000256" key="2">
    <source>
        <dbReference type="ARBA" id="ARBA00022540"/>
    </source>
</evidence>
<dbReference type="Pfam" id="PF13012">
    <property type="entry name" value="MitMem_reg"/>
    <property type="match status" value="1"/>
</dbReference>
<evidence type="ECO:0000256" key="1">
    <source>
        <dbReference type="ARBA" id="ARBA00022490"/>
    </source>
</evidence>
<dbReference type="AlphaFoldDB" id="A0A9W7ZNL0"/>
<reference evidence="6" key="1">
    <citation type="submission" date="2022-07" db="EMBL/GenBank/DDBJ databases">
        <title>Phylogenomic reconstructions and comparative analyses of Kickxellomycotina fungi.</title>
        <authorList>
            <person name="Reynolds N.K."/>
            <person name="Stajich J.E."/>
            <person name="Barry K."/>
            <person name="Grigoriev I.V."/>
            <person name="Crous P."/>
            <person name="Smith M.E."/>
        </authorList>
    </citation>
    <scope>NUCLEOTIDE SEQUENCE</scope>
    <source>
        <strain evidence="6">RSA 861</strain>
    </source>
</reference>
<comment type="function">
    <text evidence="4">Component of the eukaryotic translation initiation factor 3 (eIF-3) complex, which is involved in protein synthesis of a specialized repertoire of mRNAs and, together with other initiation factors, stimulates binding of mRNA and methionyl-tRNAi to the 40S ribosome. The eIF-3 complex specifically targets and initiates translation of a subset of mRNAs involved in cell proliferation.</text>
</comment>
<comment type="subunit">
    <text evidence="4">Component of the eukaryotic translation initiation factor 3 (eIF-3) complex.</text>
</comment>
<protein>
    <recommendedName>
        <fullName evidence="4">Eukaryotic translation initiation factor 3 subunit F</fullName>
        <shortName evidence="4">eIF3f</shortName>
    </recommendedName>
</protein>
<dbReference type="PANTHER" id="PTHR10540">
    <property type="entry name" value="EUKARYOTIC TRANSLATION INITIATION FACTOR 3 SUBUNIT F-RELATED"/>
    <property type="match status" value="1"/>
</dbReference>
<dbReference type="OrthoDB" id="25498at2759"/>
<sequence length="325" mass="35323">MITRQSDLILNLDLASAAEDLAGVVPAAAGVTPATDLQSTLVSSNGSTTVIRPLVFFAVLEHYLRRNENQDRVIGTLLGTPSDKGIEITNCFPVPHYETEDQVEVDMEHHHNMLELHQRVNPNEVIVGWYATGNSLNSYSALIQDYYNREVGVGNAVHLVLDTGLTGDSLGVRTFVSSPVGTLSKPENCMFVPVPFTVKFNETDTNGLELVSSAKEEQQAPANQAATASHHLLGDMAGLEQALIKLQAMLARVAAYVHKVVDGDTPANGVVGRYLMDLLAATPKIEAASFEKMFNSHLQDLLMVVYLSDLTRTQLSVADRLQKLV</sequence>
<dbReference type="GO" id="GO:0008237">
    <property type="term" value="F:metallopeptidase activity"/>
    <property type="evidence" value="ECO:0007669"/>
    <property type="project" value="InterPro"/>
</dbReference>
<dbReference type="PANTHER" id="PTHR10540:SF6">
    <property type="entry name" value="EUKARYOTIC TRANSLATION INITIATION FACTOR 3 SUBUNIT F"/>
    <property type="match status" value="1"/>
</dbReference>
<keyword evidence="2 4" id="KW-0396">Initiation factor</keyword>
<dbReference type="HAMAP" id="MF_03005">
    <property type="entry name" value="eIF3f"/>
    <property type="match status" value="1"/>
</dbReference>
<dbReference type="Gene3D" id="3.40.140.10">
    <property type="entry name" value="Cytidine Deaminase, domain 2"/>
    <property type="match status" value="1"/>
</dbReference>
<dbReference type="InterPro" id="IPR000555">
    <property type="entry name" value="JAMM/MPN+_dom"/>
</dbReference>
<evidence type="ECO:0000256" key="3">
    <source>
        <dbReference type="ARBA" id="ARBA00022917"/>
    </source>
</evidence>
<dbReference type="Pfam" id="PF01398">
    <property type="entry name" value="JAB"/>
    <property type="match status" value="1"/>
</dbReference>
<comment type="caution">
    <text evidence="6">The sequence shown here is derived from an EMBL/GenBank/DDBJ whole genome shotgun (WGS) entry which is preliminary data.</text>
</comment>
<dbReference type="InterPro" id="IPR024969">
    <property type="entry name" value="EIF3F/CSN6-like_C"/>
</dbReference>
<dbReference type="CDD" id="cd08064">
    <property type="entry name" value="MPN_eIF3f"/>
    <property type="match status" value="1"/>
</dbReference>
<dbReference type="InterPro" id="IPR027531">
    <property type="entry name" value="eIF3f"/>
</dbReference>
<name>A0A9W7ZNL0_9FUNG</name>
<dbReference type="GO" id="GO:0031369">
    <property type="term" value="F:translation initiation factor binding"/>
    <property type="evidence" value="ECO:0007669"/>
    <property type="project" value="InterPro"/>
</dbReference>
<dbReference type="SMART" id="SM00232">
    <property type="entry name" value="JAB_MPN"/>
    <property type="match status" value="1"/>
</dbReference>
<dbReference type="GO" id="GO:0071541">
    <property type="term" value="C:eukaryotic translation initiation factor 3 complex, eIF3m"/>
    <property type="evidence" value="ECO:0007669"/>
    <property type="project" value="TreeGrafter"/>
</dbReference>
<dbReference type="GO" id="GO:0003743">
    <property type="term" value="F:translation initiation factor activity"/>
    <property type="evidence" value="ECO:0007669"/>
    <property type="project" value="UniProtKB-UniRule"/>
</dbReference>
<dbReference type="InterPro" id="IPR037518">
    <property type="entry name" value="MPN"/>
</dbReference>
<gene>
    <name evidence="6" type="ORF">IWQ60_011631</name>
</gene>
<dbReference type="EMBL" id="JANBPT010001367">
    <property type="protein sequence ID" value="KAJ1908603.1"/>
    <property type="molecule type" value="Genomic_DNA"/>
</dbReference>
<evidence type="ECO:0000313" key="6">
    <source>
        <dbReference type="EMBL" id="KAJ1908603.1"/>
    </source>
</evidence>
<organism evidence="6 7">
    <name type="scientific">Tieghemiomyces parasiticus</name>
    <dbReference type="NCBI Taxonomy" id="78921"/>
    <lineage>
        <taxon>Eukaryota</taxon>
        <taxon>Fungi</taxon>
        <taxon>Fungi incertae sedis</taxon>
        <taxon>Zoopagomycota</taxon>
        <taxon>Kickxellomycotina</taxon>
        <taxon>Dimargaritomycetes</taxon>
        <taxon>Dimargaritales</taxon>
        <taxon>Dimargaritaceae</taxon>
        <taxon>Tieghemiomyces</taxon>
    </lineage>
</organism>
<evidence type="ECO:0000256" key="4">
    <source>
        <dbReference type="HAMAP-Rule" id="MF_03005"/>
    </source>
</evidence>
<feature type="domain" description="MPN" evidence="5">
    <location>
        <begin position="49"/>
        <end position="181"/>
    </location>
</feature>
<accession>A0A9W7ZNL0</accession>
<dbReference type="GO" id="GO:0001732">
    <property type="term" value="P:formation of cytoplasmic translation initiation complex"/>
    <property type="evidence" value="ECO:0007669"/>
    <property type="project" value="UniProtKB-UniRule"/>
</dbReference>
<keyword evidence="7" id="KW-1185">Reference proteome</keyword>
<keyword evidence="3 4" id="KW-0648">Protein biosynthesis</keyword>
<evidence type="ECO:0000259" key="5">
    <source>
        <dbReference type="PROSITE" id="PS50249"/>
    </source>
</evidence>
<dbReference type="GO" id="GO:0016282">
    <property type="term" value="C:eukaryotic 43S preinitiation complex"/>
    <property type="evidence" value="ECO:0007669"/>
    <property type="project" value="UniProtKB-UniRule"/>
</dbReference>
<keyword evidence="1 4" id="KW-0963">Cytoplasm</keyword>